<keyword evidence="2" id="KW-1185">Reference proteome</keyword>
<sequence length="364" mass="38902">MLTARLDTLSDLLAAARSAYRSGDWETSYASFSRAGAIGPLNVDDLDAMAGAAWRSGHTGEAMRVGELVYLRLTRTDPNSAATKAVELGSAWLSRGEVAVGYSWIRRARGLLAGAPDSPVLVWLTYLETVVAVLSDDVDQVAERSAALRELASRAPEPEPAFEVGELLEAIGEQRLAALASAVEQAHPRTAGQACYRLGEVRRLRGDVDGALAAYATAHRLGVMPQPGEALLRCALGDVDAAWAEIQAALTEADERGRARLLRGAVEIAFARGDLDSAERHLRELSVSAPDTLPDALLHAQLLIRRGRFSDALAVLRAALREFRMRGSEHEAAQAYRWMAAAHRGLGADDLAAADEAAARLHGG</sequence>
<dbReference type="SUPFAM" id="SSF48452">
    <property type="entry name" value="TPR-like"/>
    <property type="match status" value="1"/>
</dbReference>
<accession>A0ABS9YVV3</accession>
<dbReference type="Proteomes" id="UP001139068">
    <property type="component" value="Unassembled WGS sequence"/>
</dbReference>
<organism evidence="1 2">
    <name type="scientific">Candidatus Mycolicibacterium alkanivorans</name>
    <dbReference type="NCBI Taxonomy" id="2954114"/>
    <lineage>
        <taxon>Bacteria</taxon>
        <taxon>Bacillati</taxon>
        <taxon>Actinomycetota</taxon>
        <taxon>Actinomycetes</taxon>
        <taxon>Mycobacteriales</taxon>
        <taxon>Mycobacteriaceae</taxon>
        <taxon>Mycolicibacterium</taxon>
    </lineage>
</organism>
<dbReference type="InterPro" id="IPR011990">
    <property type="entry name" value="TPR-like_helical_dom_sf"/>
</dbReference>
<protein>
    <recommendedName>
        <fullName evidence="3">Tetratricopeptide repeat protein</fullName>
    </recommendedName>
</protein>
<evidence type="ECO:0008006" key="3">
    <source>
        <dbReference type="Google" id="ProtNLM"/>
    </source>
</evidence>
<evidence type="ECO:0000313" key="2">
    <source>
        <dbReference type="Proteomes" id="UP001139068"/>
    </source>
</evidence>
<reference evidence="1" key="1">
    <citation type="journal article" date="2022" name="ISME J.">
        <title>Identification of active gaseous-alkane degraders at natural gas seeps.</title>
        <authorList>
            <person name="Farhan Ul Haque M."/>
            <person name="Hernandez M."/>
            <person name="Crombie A.T."/>
            <person name="Murrell J.C."/>
        </authorList>
    </citation>
    <scope>NUCLEOTIDE SEQUENCE</scope>
    <source>
        <strain evidence="1">ANDR5</strain>
    </source>
</reference>
<dbReference type="Gene3D" id="1.25.40.10">
    <property type="entry name" value="Tetratricopeptide repeat domain"/>
    <property type="match status" value="1"/>
</dbReference>
<dbReference type="RefSeq" id="WP_243071666.1">
    <property type="nucleotide sequence ID" value="NZ_JAIVFL010000001.1"/>
</dbReference>
<name>A0ABS9YVV3_9MYCO</name>
<dbReference type="EMBL" id="JAIVFL010000001">
    <property type="protein sequence ID" value="MCI4675330.1"/>
    <property type="molecule type" value="Genomic_DNA"/>
</dbReference>
<proteinExistence type="predicted"/>
<evidence type="ECO:0000313" key="1">
    <source>
        <dbReference type="EMBL" id="MCI4675330.1"/>
    </source>
</evidence>
<comment type="caution">
    <text evidence="1">The sequence shown here is derived from an EMBL/GenBank/DDBJ whole genome shotgun (WGS) entry which is preliminary data.</text>
</comment>
<gene>
    <name evidence="1" type="ORF">K9U37_10725</name>
</gene>